<evidence type="ECO:0000313" key="4">
    <source>
        <dbReference type="Proteomes" id="UP000000822"/>
    </source>
</evidence>
<reference evidence="3 4" key="1">
    <citation type="journal article" date="2001" name="FEMS Microbiol. Lett.">
        <title>Oceanobacillus iheyensis gen. nov., sp. nov., a deep-sea extremely halotolerant and alkaliphilic species isolated from a depth of 1050 m on the Iheya Ridge.</title>
        <authorList>
            <person name="Lu J."/>
            <person name="Nogi Y."/>
            <person name="Takami H."/>
        </authorList>
    </citation>
    <scope>NUCLEOTIDE SEQUENCE [LARGE SCALE GENOMIC DNA]</scope>
    <source>
        <strain evidence="4">DSM 14371 / CIP 107618 / JCM 11309 / KCTC 3954 / HTE831</strain>
    </source>
</reference>
<dbReference type="InterPro" id="IPR009045">
    <property type="entry name" value="Zn_M74/Hedgehog-like"/>
</dbReference>
<accession>Q8ESQ8</accession>
<keyword evidence="1" id="KW-0812">Transmembrane</keyword>
<dbReference type="PANTHER" id="PTHR34385">
    <property type="entry name" value="D-ALANYL-D-ALANINE CARBOXYPEPTIDASE"/>
    <property type="match status" value="1"/>
</dbReference>
<dbReference type="AlphaFoldDB" id="Q8ESQ8"/>
<dbReference type="GO" id="GO:0008233">
    <property type="term" value="F:peptidase activity"/>
    <property type="evidence" value="ECO:0007669"/>
    <property type="project" value="InterPro"/>
</dbReference>
<feature type="transmembrane region" description="Helical" evidence="1">
    <location>
        <begin position="7"/>
        <end position="25"/>
    </location>
</feature>
<keyword evidence="4" id="KW-1185">Reference proteome</keyword>
<gene>
    <name evidence="3" type="ordered locus">OB0562</name>
</gene>
<dbReference type="PhylomeDB" id="Q8ESQ8"/>
<proteinExistence type="predicted"/>
<dbReference type="InterPro" id="IPR039561">
    <property type="entry name" value="Peptidase_M15C"/>
</dbReference>
<dbReference type="PANTHER" id="PTHR34385:SF1">
    <property type="entry name" value="PEPTIDOGLYCAN L-ALANYL-D-GLUTAMATE ENDOPEPTIDASE CWLK"/>
    <property type="match status" value="1"/>
</dbReference>
<dbReference type="STRING" id="221109.gene:10732766"/>
<dbReference type="SUPFAM" id="SSF55166">
    <property type="entry name" value="Hedgehog/DD-peptidase"/>
    <property type="match status" value="1"/>
</dbReference>
<protein>
    <submittedName>
        <fullName evidence="3">L-alanoyl-D-glutamate peptidase (Peptideglycan lytic enzyme)</fullName>
    </submittedName>
</protein>
<evidence type="ECO:0000259" key="2">
    <source>
        <dbReference type="Pfam" id="PF13539"/>
    </source>
</evidence>
<sequence>MRGLTHFITTWVPIILFVAIVFMIYQEANQPETIYVGEGATEASELHPVVEKAKNELVDQASKKDIDVMITDEVRSKERQDELYARGRTTEGTVVTHAQGGESYHNYGLAIDYAIKNNNGNVLWDIHYDGNNNGESDWFEVAEIAKEIGFEWGGDWQHFKDYPHLQMTFGLSINELQKGYRPPPDK</sequence>
<dbReference type="Pfam" id="PF13539">
    <property type="entry name" value="Peptidase_M15_4"/>
    <property type="match status" value="1"/>
</dbReference>
<name>Q8ESQ8_OCEIH</name>
<dbReference type="EMBL" id="BA000028">
    <property type="protein sequence ID" value="BAC12518.1"/>
    <property type="molecule type" value="Genomic_DNA"/>
</dbReference>
<reference evidence="3 4" key="2">
    <citation type="journal article" date="2002" name="Nucleic Acids Res.">
        <title>Genome sequence of Oceanobacillus iheyensis isolated from the Iheya Ridge and its unexpected adaptive capabilities to extreme environments.</title>
        <authorList>
            <person name="Takami H."/>
            <person name="Takaki Y."/>
            <person name="Uchiyama I."/>
        </authorList>
    </citation>
    <scope>NUCLEOTIDE SEQUENCE [LARGE SCALE GENOMIC DNA]</scope>
    <source>
        <strain evidence="4">DSM 14371 / CIP 107618 / JCM 11309 / KCTC 3954 / HTE831</strain>
    </source>
</reference>
<dbReference type="CDD" id="cd14845">
    <property type="entry name" value="L-Ala-D-Glu_peptidase_like"/>
    <property type="match status" value="1"/>
</dbReference>
<dbReference type="HOGENOM" id="CLU_109248_0_0_9"/>
<dbReference type="eggNOG" id="COG1876">
    <property type="taxonomic scope" value="Bacteria"/>
</dbReference>
<dbReference type="OrthoDB" id="9799970at2"/>
<dbReference type="Gene3D" id="3.30.1380.10">
    <property type="match status" value="1"/>
</dbReference>
<keyword evidence="1" id="KW-1133">Transmembrane helix</keyword>
<dbReference type="RefSeq" id="WP_011064965.1">
    <property type="nucleotide sequence ID" value="NC_004193.1"/>
</dbReference>
<keyword evidence="1" id="KW-0472">Membrane</keyword>
<dbReference type="Proteomes" id="UP000000822">
    <property type="component" value="Chromosome"/>
</dbReference>
<dbReference type="InterPro" id="IPR052179">
    <property type="entry name" value="DD-CPase-like"/>
</dbReference>
<evidence type="ECO:0000313" key="3">
    <source>
        <dbReference type="EMBL" id="BAC12518.1"/>
    </source>
</evidence>
<dbReference type="MEROPS" id="M15.A05"/>
<evidence type="ECO:0000256" key="1">
    <source>
        <dbReference type="SAM" id="Phobius"/>
    </source>
</evidence>
<dbReference type="KEGG" id="oih:OB0562"/>
<organism evidence="3 4">
    <name type="scientific">Oceanobacillus iheyensis (strain DSM 14371 / CIP 107618 / JCM 11309 / KCTC 3954 / HTE831)</name>
    <dbReference type="NCBI Taxonomy" id="221109"/>
    <lineage>
        <taxon>Bacteria</taxon>
        <taxon>Bacillati</taxon>
        <taxon>Bacillota</taxon>
        <taxon>Bacilli</taxon>
        <taxon>Bacillales</taxon>
        <taxon>Bacillaceae</taxon>
        <taxon>Oceanobacillus</taxon>
    </lineage>
</organism>
<feature type="domain" description="Peptidase M15C" evidence="2">
    <location>
        <begin position="98"/>
        <end position="167"/>
    </location>
</feature>